<proteinExistence type="predicted"/>
<sequence length="291" mass="33607">MNETLKSLIFELENDTSYQNYLDKNKVKYFFPENFFTLKTEQERLDAWENIKVKLKEIKDFNKVANPYYIGFGNPEADLLIMGQEKAFNAFAHPKLMLYESINNSFQWSKIIENNGDLSEINFDPRNPRKHHDKGRSGNHTWSKYSILTDAFYGINSCHENMKKHWNQNTGDTLFDKAFTTELNVTPAVSNSGLHLIDERKEFLSNPFFKKFKVVVFAIGNPSNEEVVKKIFSEAIFENYNLGSYGTDKKREVSISKNTSQIIVICNQLSGSSGWKNEHIVALGEKLRALT</sequence>
<dbReference type="EMBL" id="CP129971">
    <property type="protein sequence ID" value="WMN12808.1"/>
    <property type="molecule type" value="Genomic_DNA"/>
</dbReference>
<dbReference type="Proteomes" id="UP001230496">
    <property type="component" value="Chromosome"/>
</dbReference>
<evidence type="ECO:0000313" key="2">
    <source>
        <dbReference type="Proteomes" id="UP001230496"/>
    </source>
</evidence>
<accession>A0AA51NCU3</accession>
<dbReference type="AlphaFoldDB" id="A0AA51NCU3"/>
<keyword evidence="2" id="KW-1185">Reference proteome</keyword>
<dbReference type="RefSeq" id="WP_308351117.1">
    <property type="nucleotide sequence ID" value="NZ_CP129971.1"/>
</dbReference>
<dbReference type="KEGG" id="msaa:QYS49_34695"/>
<gene>
    <name evidence="1" type="ORF">QYS49_34695</name>
</gene>
<protein>
    <submittedName>
        <fullName evidence="1">Uncharacterized protein</fullName>
    </submittedName>
</protein>
<organism evidence="1 2">
    <name type="scientific">Marivirga salinarum</name>
    <dbReference type="NCBI Taxonomy" id="3059078"/>
    <lineage>
        <taxon>Bacteria</taxon>
        <taxon>Pseudomonadati</taxon>
        <taxon>Bacteroidota</taxon>
        <taxon>Cytophagia</taxon>
        <taxon>Cytophagales</taxon>
        <taxon>Marivirgaceae</taxon>
        <taxon>Marivirga</taxon>
    </lineage>
</organism>
<name>A0AA51NCU3_9BACT</name>
<evidence type="ECO:0000313" key="1">
    <source>
        <dbReference type="EMBL" id="WMN12808.1"/>
    </source>
</evidence>
<reference evidence="1 2" key="1">
    <citation type="submission" date="2023-08" db="EMBL/GenBank/DDBJ databases">
        <title>Comparative genomics and taxonomic characterization of three novel marine species of genus Marivirga.</title>
        <authorList>
            <person name="Muhammad N."/>
            <person name="Kim S.-G."/>
        </authorList>
    </citation>
    <scope>NUCLEOTIDE SEQUENCE [LARGE SCALE GENOMIC DNA]</scope>
    <source>
        <strain evidence="1 2">BDSF4-3</strain>
    </source>
</reference>